<evidence type="ECO:0000313" key="5">
    <source>
        <dbReference type="Proteomes" id="UP000664761"/>
    </source>
</evidence>
<name>A0ABS3F6U2_9PROT</name>
<dbReference type="Proteomes" id="UP000664761">
    <property type="component" value="Unassembled WGS sequence"/>
</dbReference>
<reference evidence="4 5" key="1">
    <citation type="submission" date="2021-03" db="EMBL/GenBank/DDBJ databases">
        <title>Sneathiella sp. CAU 1612 isolated from Kang Won-do.</title>
        <authorList>
            <person name="Kim W."/>
        </authorList>
    </citation>
    <scope>NUCLEOTIDE SEQUENCE [LARGE SCALE GENOMIC DNA]</scope>
    <source>
        <strain evidence="4 5">CAU 1612</strain>
    </source>
</reference>
<dbReference type="InterPro" id="IPR036291">
    <property type="entry name" value="NAD(P)-bd_dom_sf"/>
</dbReference>
<comment type="caution">
    <text evidence="4">The sequence shown here is derived from an EMBL/GenBank/DDBJ whole genome shotgun (WGS) entry which is preliminary data.</text>
</comment>
<organism evidence="4 5">
    <name type="scientific">Sneathiella sedimenti</name>
    <dbReference type="NCBI Taxonomy" id="2816034"/>
    <lineage>
        <taxon>Bacteria</taxon>
        <taxon>Pseudomonadati</taxon>
        <taxon>Pseudomonadota</taxon>
        <taxon>Alphaproteobacteria</taxon>
        <taxon>Sneathiellales</taxon>
        <taxon>Sneathiellaceae</taxon>
        <taxon>Sneathiella</taxon>
    </lineage>
</organism>
<dbReference type="RefSeq" id="WP_207045823.1">
    <property type="nucleotide sequence ID" value="NZ_JAFLNC010000003.1"/>
</dbReference>
<keyword evidence="5" id="KW-1185">Reference proteome</keyword>
<proteinExistence type="inferred from homology"/>
<gene>
    <name evidence="4" type="ORF">J0X12_11510</name>
</gene>
<dbReference type="PANTHER" id="PTHR10366:SF564">
    <property type="entry name" value="STEROL-4-ALPHA-CARBOXYLATE 3-DEHYDROGENASE, DECARBOXYLATING"/>
    <property type="match status" value="1"/>
</dbReference>
<sequence>MKDRGLVTVTGASGFIALHTIRDLLGQGYSVRGTVRDTGRVDRLVTSLSKYCDVTNLTFVRADLGEDSGWTEAMTGADYLLHMASPLPAEAPLDENELIIPARDGALRAIQAAVDAGVRRIVMTSSIAAISGGHDKSLTLDESHWSDTAKDIGAYPKSKTIAERAAWDYINSLSESQKPEFAVINPGFVLGPVIDTDTSASHEIIRRLIAREVPGLPNIGFSLVDVRDVAAAHVIALTHQEAPGNRYICVAESMSFREIARLLQSHLKEQAYNIPQRSVPDWLVRTLALFSPTFRLIVTRLGPATKFDTTRIRQQFDWTPVPMTQSIAETADSMIAHRIV</sequence>
<protein>
    <submittedName>
        <fullName evidence="4">Aldehyde reductase</fullName>
    </submittedName>
</protein>
<evidence type="ECO:0000256" key="1">
    <source>
        <dbReference type="ARBA" id="ARBA00023002"/>
    </source>
</evidence>
<dbReference type="Pfam" id="PF01370">
    <property type="entry name" value="Epimerase"/>
    <property type="match status" value="1"/>
</dbReference>
<dbReference type="Gene3D" id="3.40.50.720">
    <property type="entry name" value="NAD(P)-binding Rossmann-like Domain"/>
    <property type="match status" value="1"/>
</dbReference>
<keyword evidence="1" id="KW-0560">Oxidoreductase</keyword>
<feature type="domain" description="NAD-dependent epimerase/dehydratase" evidence="3">
    <location>
        <begin position="7"/>
        <end position="244"/>
    </location>
</feature>
<dbReference type="SUPFAM" id="SSF51735">
    <property type="entry name" value="NAD(P)-binding Rossmann-fold domains"/>
    <property type="match status" value="1"/>
</dbReference>
<evidence type="ECO:0000313" key="4">
    <source>
        <dbReference type="EMBL" id="MBO0334249.1"/>
    </source>
</evidence>
<accession>A0ABS3F6U2</accession>
<evidence type="ECO:0000256" key="2">
    <source>
        <dbReference type="ARBA" id="ARBA00023445"/>
    </source>
</evidence>
<evidence type="ECO:0000259" key="3">
    <source>
        <dbReference type="Pfam" id="PF01370"/>
    </source>
</evidence>
<dbReference type="CDD" id="cd05227">
    <property type="entry name" value="AR_SDR_e"/>
    <property type="match status" value="1"/>
</dbReference>
<dbReference type="PANTHER" id="PTHR10366">
    <property type="entry name" value="NAD DEPENDENT EPIMERASE/DEHYDRATASE"/>
    <property type="match status" value="1"/>
</dbReference>
<comment type="similarity">
    <text evidence="2">Belongs to the NAD(P)-dependent epimerase/dehydratase family. Dihydroflavonol-4-reductase subfamily.</text>
</comment>
<dbReference type="EMBL" id="JAFLNC010000003">
    <property type="protein sequence ID" value="MBO0334249.1"/>
    <property type="molecule type" value="Genomic_DNA"/>
</dbReference>
<dbReference type="InterPro" id="IPR001509">
    <property type="entry name" value="Epimerase_deHydtase"/>
</dbReference>
<dbReference type="InterPro" id="IPR050425">
    <property type="entry name" value="NAD(P)_dehydrat-like"/>
</dbReference>